<protein>
    <submittedName>
        <fullName evidence="5">Uncharacterized protein</fullName>
    </submittedName>
</protein>
<dbReference type="Pfam" id="PF25772">
    <property type="entry name" value="HEAT_RRP12_N"/>
    <property type="match status" value="1"/>
</dbReference>
<name>A0A6V7NS60_ANACO</name>
<feature type="compositionally biased region" description="Basic and acidic residues" evidence="2">
    <location>
        <begin position="988"/>
        <end position="998"/>
    </location>
</feature>
<dbReference type="AlphaFoldDB" id="A0A6V7NS60"/>
<organism evidence="5">
    <name type="scientific">Ananas comosus var. bracteatus</name>
    <name type="common">red pineapple</name>
    <dbReference type="NCBI Taxonomy" id="296719"/>
    <lineage>
        <taxon>Eukaryota</taxon>
        <taxon>Viridiplantae</taxon>
        <taxon>Streptophyta</taxon>
        <taxon>Embryophyta</taxon>
        <taxon>Tracheophyta</taxon>
        <taxon>Spermatophyta</taxon>
        <taxon>Magnoliopsida</taxon>
        <taxon>Liliopsida</taxon>
        <taxon>Poales</taxon>
        <taxon>Bromeliaceae</taxon>
        <taxon>Bromelioideae</taxon>
        <taxon>Ananas</taxon>
    </lineage>
</organism>
<dbReference type="InterPro" id="IPR012978">
    <property type="entry name" value="HEAT_RRP12"/>
</dbReference>
<evidence type="ECO:0000259" key="3">
    <source>
        <dbReference type="Pfam" id="PF08161"/>
    </source>
</evidence>
<evidence type="ECO:0000256" key="1">
    <source>
        <dbReference type="ARBA" id="ARBA00007690"/>
    </source>
</evidence>
<dbReference type="Pfam" id="PF08161">
    <property type="entry name" value="RRP12_HEAT"/>
    <property type="match status" value="2"/>
</dbReference>
<dbReference type="EMBL" id="LR862141">
    <property type="protein sequence ID" value="CAD1821449.1"/>
    <property type="molecule type" value="Genomic_DNA"/>
</dbReference>
<feature type="compositionally biased region" description="Basic and acidic residues" evidence="2">
    <location>
        <begin position="1111"/>
        <end position="1131"/>
    </location>
</feature>
<feature type="compositionally biased region" description="Polar residues" evidence="2">
    <location>
        <begin position="1042"/>
        <end position="1056"/>
    </location>
</feature>
<evidence type="ECO:0000256" key="2">
    <source>
        <dbReference type="SAM" id="MobiDB-lite"/>
    </source>
</evidence>
<evidence type="ECO:0000259" key="4">
    <source>
        <dbReference type="Pfam" id="PF25772"/>
    </source>
</evidence>
<proteinExistence type="inferred from homology"/>
<dbReference type="InterPro" id="IPR011989">
    <property type="entry name" value="ARM-like"/>
</dbReference>
<reference evidence="5" key="1">
    <citation type="submission" date="2020-07" db="EMBL/GenBank/DDBJ databases">
        <authorList>
            <person name="Lin J."/>
        </authorList>
    </citation>
    <scope>NUCLEOTIDE SEQUENCE</scope>
</reference>
<feature type="domain" description="RRP12 HEAT" evidence="3">
    <location>
        <begin position="363"/>
        <end position="551"/>
    </location>
</feature>
<dbReference type="InterPro" id="IPR057860">
    <property type="entry name" value="HEAT_RRP12_N"/>
</dbReference>
<sequence>MDVDMDTRRSQTPEETAHTFEDLAGADDDDLGSAVLVRHQSSPREDHQHLCAAVGAMAQTLKDQRIPLTPVAYFGATAASLDRLSRDPSAAAAASDPVTTALLTFLSSVLPRVSAAVLRSKGPSVAESVVRILGFRSLPDGGVKSGLKCIAHLIAFGDKSNWSSLSLYYGVLLGFVTDHRPKVRKQSHASLRDVLRSFQKSAVLVPASEVITETFERFLLLAGGSSSSKTAASEEGPRGALEILHILNALKECLPLMATKSVNMILGYFKRLLELHQPIVTKSILEILQSLCNYPTSEGNPELLLDLLCSLAVSASEENSADEMASIARLLHVGMKKVYYLNKQICTLKLPVIFTALGDILASGHEEAVFAAMEALKGLMHSCIDKSLVEHGISQIKARLQGLRAAPTVIEKICAILESFLGFQYNDVWDLSFHVLSSGFDILGEASCYLMANALKSLADIEKLPDEDFPYRKQLHECIGSAIGAMGPKEFLNVLHVQNISDANVWILPLLKQYTVGASLSFFVKEILKMISRIQENIPKLVEEDKLFSAKRQKPSLHGVVCSSLQILIQQNKGILSETKQKETEPEDELSKHVSRAKSYYTKELAEENLKAIRASSSKFLKVLYSIFLETSKDNGGSLQSTIHEIASIADNKVIKKFFVDTMKELLEATQEAIKSKQIDDSSSMQIDALSSSKIMRRALLLDFAVSLLPGLGVKEIDLLFSAIKPAIEDEGLIQKKAYKILSVILKDSDQFVKRNLDVLLDLMIKSLPSSQFPSKRYRLQCLYYLIVYISKDSFEQRKRDIVSSFLTEILLALKEANKKTRNRAYDLLVEIGHACENGNNGGSRQNLQQLFSMVAGGLAGETPHMISAAIKGLARLTYEFSDLIGLAYNLLPSAFLLLQRKNREIVKANLGFIKVLVAKSKAEGLQEHLRDMVEGLFKWQDDTKNHFKAKIKLLLELLIRKCGLDAVKAVMPEEHMKLLTNIRKIKDRKERKAKSSDDGESPTARTSISRQSRWNHTRIFSDFGDEDGSDEGDTELGMAKSVNSSYRGSKAFSSRSTRKRKTAKSLAEELIDQSDGDPLDLLDPKTMRTALQSSSHTKRNRSSLDEPEIDHEGRLIVREEGSRPRKEKSFSSDQDLDTKSFLGSRSLVSTSTRGQKRRKTAESGWSYTGKEYTSKRASGT</sequence>
<feature type="compositionally biased region" description="Acidic residues" evidence="2">
    <location>
        <begin position="1024"/>
        <end position="1035"/>
    </location>
</feature>
<feature type="compositionally biased region" description="Polar residues" evidence="2">
    <location>
        <begin position="1004"/>
        <end position="1015"/>
    </location>
</feature>
<feature type="region of interest" description="Disordered" evidence="2">
    <location>
        <begin position="988"/>
        <end position="1068"/>
    </location>
</feature>
<dbReference type="PANTHER" id="PTHR48445:SF1">
    <property type="entry name" value="OS02G0782100 PROTEIN"/>
    <property type="match status" value="1"/>
</dbReference>
<dbReference type="PANTHER" id="PTHR48445">
    <property type="entry name" value="OS02G0782100 PROTEIN"/>
    <property type="match status" value="1"/>
</dbReference>
<accession>A0A6V7NS60</accession>
<feature type="region of interest" description="Disordered" evidence="2">
    <location>
        <begin position="1089"/>
        <end position="1181"/>
    </location>
</feature>
<comment type="similarity">
    <text evidence="1">Belongs to the RRP12 family.</text>
</comment>
<feature type="compositionally biased region" description="Polar residues" evidence="2">
    <location>
        <begin position="1142"/>
        <end position="1154"/>
    </location>
</feature>
<dbReference type="SUPFAM" id="SSF48371">
    <property type="entry name" value="ARM repeat"/>
    <property type="match status" value="1"/>
</dbReference>
<gene>
    <name evidence="5" type="ORF">CB5_LOCUS4660</name>
</gene>
<dbReference type="InterPro" id="IPR016024">
    <property type="entry name" value="ARM-type_fold"/>
</dbReference>
<evidence type="ECO:0000313" key="5">
    <source>
        <dbReference type="EMBL" id="CAD1821449.1"/>
    </source>
</evidence>
<feature type="domain" description="RRP12 N-terminal HEAT" evidence="4">
    <location>
        <begin position="26"/>
        <end position="298"/>
    </location>
</feature>
<dbReference type="Gene3D" id="1.25.10.10">
    <property type="entry name" value="Leucine-rich Repeat Variant"/>
    <property type="match status" value="1"/>
</dbReference>
<feature type="domain" description="RRP12 HEAT" evidence="3">
    <location>
        <begin position="552"/>
        <end position="630"/>
    </location>
</feature>